<keyword evidence="2" id="KW-1185">Reference proteome</keyword>
<organism evidence="1 2">
    <name type="scientific">Butyricicoccus intestinisimiae</name>
    <dbReference type="NCBI Taxonomy" id="2841509"/>
    <lineage>
        <taxon>Bacteria</taxon>
        <taxon>Bacillati</taxon>
        <taxon>Bacillota</taxon>
        <taxon>Clostridia</taxon>
        <taxon>Eubacteriales</taxon>
        <taxon>Butyricicoccaceae</taxon>
        <taxon>Butyricicoccus</taxon>
    </lineage>
</organism>
<gene>
    <name evidence="1" type="ORF">KQI75_09740</name>
</gene>
<dbReference type="RefSeq" id="WP_216470596.1">
    <property type="nucleotide sequence ID" value="NZ_JAHLQI010000005.1"/>
</dbReference>
<name>A0ABS6ET77_9FIRM</name>
<dbReference type="InterPro" id="IPR025506">
    <property type="entry name" value="Abi_alpha"/>
</dbReference>
<reference evidence="1 2" key="1">
    <citation type="submission" date="2021-06" db="EMBL/GenBank/DDBJ databases">
        <authorList>
            <person name="Sun Q."/>
            <person name="Li D."/>
        </authorList>
    </citation>
    <scope>NUCLEOTIDE SEQUENCE [LARGE SCALE GENOMIC DNA]</scope>
    <source>
        <strain evidence="1 2">MSJd-7</strain>
    </source>
</reference>
<dbReference type="Pfam" id="PF14337">
    <property type="entry name" value="Abi_alpha"/>
    <property type="match status" value="1"/>
</dbReference>
<evidence type="ECO:0000313" key="2">
    <source>
        <dbReference type="Proteomes" id="UP000783588"/>
    </source>
</evidence>
<comment type="caution">
    <text evidence="1">The sequence shown here is derived from an EMBL/GenBank/DDBJ whole genome shotgun (WGS) entry which is preliminary data.</text>
</comment>
<dbReference type="EMBL" id="JAHLQI010000005">
    <property type="protein sequence ID" value="MBU5490893.1"/>
    <property type="molecule type" value="Genomic_DNA"/>
</dbReference>
<evidence type="ECO:0000313" key="1">
    <source>
        <dbReference type="EMBL" id="MBU5490893.1"/>
    </source>
</evidence>
<dbReference type="Proteomes" id="UP000783588">
    <property type="component" value="Unassembled WGS sequence"/>
</dbReference>
<sequence>MVKEWMNTPWAQEAHQASLNSLMEAARSGEQVHPAFASMAVELDEIDRVLLDQLREQRIAVLDCCLSRMTRDKTFAGRKEAEHGTEIPLVSHMTMIMPQDGDYEHVQAALDNLQRMNLIAVRMQTESKAPADVANNIYEDIYLLFEQVVERTRQQIVQQHPQYKERSVRLYAGEIVLTALGSRFLRVCKW</sequence>
<proteinExistence type="predicted"/>
<protein>
    <submittedName>
        <fullName evidence="1">DUF4393 domain-containing protein</fullName>
    </submittedName>
</protein>
<accession>A0ABS6ET77</accession>